<dbReference type="PANTHER" id="PTHR11409:SF43">
    <property type="entry name" value="ADENOSINE DEAMINASE"/>
    <property type="match status" value="1"/>
</dbReference>
<dbReference type="Pfam" id="PF00962">
    <property type="entry name" value="A_deaminase"/>
    <property type="match status" value="1"/>
</dbReference>
<keyword evidence="4" id="KW-0479">Metal-binding</keyword>
<comment type="cofactor">
    <cofactor evidence="1">
        <name>Zn(2+)</name>
        <dbReference type="ChEBI" id="CHEBI:29105"/>
    </cofactor>
</comment>
<evidence type="ECO:0000256" key="8">
    <source>
        <dbReference type="ARBA" id="ARBA00031852"/>
    </source>
</evidence>
<dbReference type="InterPro" id="IPR001365">
    <property type="entry name" value="A_deaminase_dom"/>
</dbReference>
<evidence type="ECO:0000256" key="1">
    <source>
        <dbReference type="ARBA" id="ARBA00001947"/>
    </source>
</evidence>
<comment type="catalytic activity">
    <reaction evidence="10">
        <text>2'-deoxyadenosine + H2O + H(+) = 2'-deoxyinosine + NH4(+)</text>
        <dbReference type="Rhea" id="RHEA:28190"/>
        <dbReference type="ChEBI" id="CHEBI:15377"/>
        <dbReference type="ChEBI" id="CHEBI:15378"/>
        <dbReference type="ChEBI" id="CHEBI:17256"/>
        <dbReference type="ChEBI" id="CHEBI:28938"/>
        <dbReference type="ChEBI" id="CHEBI:28997"/>
        <dbReference type="EC" id="3.5.4.4"/>
    </reaction>
    <physiologicalReaction direction="left-to-right" evidence="10">
        <dbReference type="Rhea" id="RHEA:28191"/>
    </physiologicalReaction>
</comment>
<evidence type="ECO:0000256" key="3">
    <source>
        <dbReference type="ARBA" id="ARBA00012784"/>
    </source>
</evidence>
<comment type="similarity">
    <text evidence="2">Belongs to the metallo-dependent hydrolases superfamily. Adenosine and AMP deaminases family.</text>
</comment>
<dbReference type="AlphaFoldDB" id="A0A6J6K4A0"/>
<feature type="domain" description="Adenosine deaminase" evidence="11">
    <location>
        <begin position="11"/>
        <end position="350"/>
    </location>
</feature>
<gene>
    <name evidence="12" type="ORF">UFOPK2171_00190</name>
</gene>
<evidence type="ECO:0000256" key="7">
    <source>
        <dbReference type="ARBA" id="ARBA00023080"/>
    </source>
</evidence>
<dbReference type="SUPFAM" id="SSF51556">
    <property type="entry name" value="Metallo-dependent hydrolases"/>
    <property type="match status" value="1"/>
</dbReference>
<dbReference type="GO" id="GO:0046872">
    <property type="term" value="F:metal ion binding"/>
    <property type="evidence" value="ECO:0007669"/>
    <property type="project" value="UniProtKB-KW"/>
</dbReference>
<reference evidence="12" key="1">
    <citation type="submission" date="2020-05" db="EMBL/GenBank/DDBJ databases">
        <authorList>
            <person name="Chiriac C."/>
            <person name="Salcher M."/>
            <person name="Ghai R."/>
            <person name="Kavagutti S V."/>
        </authorList>
    </citation>
    <scope>NUCLEOTIDE SEQUENCE</scope>
</reference>
<dbReference type="EC" id="3.5.4.4" evidence="3"/>
<dbReference type="GO" id="GO:0006154">
    <property type="term" value="P:adenosine catabolic process"/>
    <property type="evidence" value="ECO:0007669"/>
    <property type="project" value="TreeGrafter"/>
</dbReference>
<dbReference type="HAMAP" id="MF_00540">
    <property type="entry name" value="A_deaminase"/>
    <property type="match status" value="1"/>
</dbReference>
<dbReference type="EMBL" id="CAEZWD010000011">
    <property type="protein sequence ID" value="CAB4642659.1"/>
    <property type="molecule type" value="Genomic_DNA"/>
</dbReference>
<keyword evidence="7" id="KW-0546">Nucleotide metabolism</keyword>
<keyword evidence="5" id="KW-0378">Hydrolase</keyword>
<evidence type="ECO:0000256" key="6">
    <source>
        <dbReference type="ARBA" id="ARBA00022833"/>
    </source>
</evidence>
<dbReference type="InterPro" id="IPR032466">
    <property type="entry name" value="Metal_Hydrolase"/>
</dbReference>
<dbReference type="GO" id="GO:0005829">
    <property type="term" value="C:cytosol"/>
    <property type="evidence" value="ECO:0007669"/>
    <property type="project" value="TreeGrafter"/>
</dbReference>
<dbReference type="Gene3D" id="3.20.20.140">
    <property type="entry name" value="Metal-dependent hydrolases"/>
    <property type="match status" value="1"/>
</dbReference>
<dbReference type="PANTHER" id="PTHR11409">
    <property type="entry name" value="ADENOSINE DEAMINASE"/>
    <property type="match status" value="1"/>
</dbReference>
<comment type="catalytic activity">
    <reaction evidence="9">
        <text>adenosine + H2O + H(+) = inosine + NH4(+)</text>
        <dbReference type="Rhea" id="RHEA:24408"/>
        <dbReference type="ChEBI" id="CHEBI:15377"/>
        <dbReference type="ChEBI" id="CHEBI:15378"/>
        <dbReference type="ChEBI" id="CHEBI:16335"/>
        <dbReference type="ChEBI" id="CHEBI:17596"/>
        <dbReference type="ChEBI" id="CHEBI:28938"/>
        <dbReference type="EC" id="3.5.4.4"/>
    </reaction>
    <physiologicalReaction direction="left-to-right" evidence="9">
        <dbReference type="Rhea" id="RHEA:24409"/>
    </physiologicalReaction>
</comment>
<sequence length="362" mass="39927">MISPAVIKAIPKVVLHDHLDGGLRVKTILELAQLHNYTALPFDNEEQLGNWFHTAVQGSLEIYLETFAHTVGVMQTPDALQRVASECAQDLAEDGVVYAEIRFAPELHTAKGLSYREVIDNVLLGFAQGEAAAKAAGKTIRVVALLTAMRMADVSLEIAKLVVEYRDRGVVGFDIAGKEAGYPPTEHIEAFQYLQRNNAHFTIHAGEAFGLKSIWEAIQFCGTERLGHGVRIIDDVTVDPDGTVTLGDLAAYVRDRRIPLELCPKSNVDTGAAASIAEHPIGLLRKLNFRVTLNTDNRLMSDTSMSAEMTSLVEAFDYSLRDLEWLTVNGMKSSFLPFDQRLDIINHIIKPGYARLREQVGS</sequence>
<evidence type="ECO:0000259" key="11">
    <source>
        <dbReference type="Pfam" id="PF00962"/>
    </source>
</evidence>
<proteinExistence type="inferred from homology"/>
<dbReference type="InterPro" id="IPR028893">
    <property type="entry name" value="A_deaminase"/>
</dbReference>
<dbReference type="NCBIfam" id="NF006847">
    <property type="entry name" value="PRK09358.1-2"/>
    <property type="match status" value="1"/>
</dbReference>
<dbReference type="GO" id="GO:0043103">
    <property type="term" value="P:hypoxanthine salvage"/>
    <property type="evidence" value="ECO:0007669"/>
    <property type="project" value="TreeGrafter"/>
</dbReference>
<accession>A0A6J6K4A0</accession>
<dbReference type="GO" id="GO:0009117">
    <property type="term" value="P:nucleotide metabolic process"/>
    <property type="evidence" value="ECO:0007669"/>
    <property type="project" value="UniProtKB-KW"/>
</dbReference>
<keyword evidence="6" id="KW-0862">Zinc</keyword>
<dbReference type="FunFam" id="3.20.20.140:FF:000020">
    <property type="entry name" value="Adenosine deaminase"/>
    <property type="match status" value="1"/>
</dbReference>
<evidence type="ECO:0000256" key="4">
    <source>
        <dbReference type="ARBA" id="ARBA00022723"/>
    </source>
</evidence>
<evidence type="ECO:0000256" key="10">
    <source>
        <dbReference type="ARBA" id="ARBA00049213"/>
    </source>
</evidence>
<evidence type="ECO:0000256" key="5">
    <source>
        <dbReference type="ARBA" id="ARBA00022801"/>
    </source>
</evidence>
<evidence type="ECO:0000313" key="12">
    <source>
        <dbReference type="EMBL" id="CAB4642659.1"/>
    </source>
</evidence>
<dbReference type="GO" id="GO:0046103">
    <property type="term" value="P:inosine biosynthetic process"/>
    <property type="evidence" value="ECO:0007669"/>
    <property type="project" value="TreeGrafter"/>
</dbReference>
<protein>
    <recommendedName>
        <fullName evidence="3">adenosine deaminase</fullName>
        <ecNumber evidence="3">3.5.4.4</ecNumber>
    </recommendedName>
    <alternativeName>
        <fullName evidence="8">Adenosine aminohydrolase</fullName>
    </alternativeName>
</protein>
<dbReference type="GO" id="GO:0009168">
    <property type="term" value="P:purine ribonucleoside monophosphate biosynthetic process"/>
    <property type="evidence" value="ECO:0007669"/>
    <property type="project" value="InterPro"/>
</dbReference>
<organism evidence="12">
    <name type="scientific">freshwater metagenome</name>
    <dbReference type="NCBI Taxonomy" id="449393"/>
    <lineage>
        <taxon>unclassified sequences</taxon>
        <taxon>metagenomes</taxon>
        <taxon>ecological metagenomes</taxon>
    </lineage>
</organism>
<name>A0A6J6K4A0_9ZZZZ</name>
<dbReference type="InterPro" id="IPR006330">
    <property type="entry name" value="Ado/ade_deaminase"/>
</dbReference>
<evidence type="ECO:0000256" key="9">
    <source>
        <dbReference type="ARBA" id="ARBA00047989"/>
    </source>
</evidence>
<dbReference type="GO" id="GO:0004000">
    <property type="term" value="F:adenosine deaminase activity"/>
    <property type="evidence" value="ECO:0007669"/>
    <property type="project" value="InterPro"/>
</dbReference>
<evidence type="ECO:0000256" key="2">
    <source>
        <dbReference type="ARBA" id="ARBA00006676"/>
    </source>
</evidence>
<dbReference type="NCBIfam" id="TIGR01430">
    <property type="entry name" value="aden_deam"/>
    <property type="match status" value="1"/>
</dbReference>